<dbReference type="Ensembl" id="ENSEBUT00000020514.1">
    <property type="protein sequence ID" value="ENSEBUP00000019938.1"/>
    <property type="gene ID" value="ENSEBUG00000012383.1"/>
</dbReference>
<protein>
    <recommendedName>
        <fullName evidence="7">Palmitoyltransferase</fullName>
        <ecNumber evidence="7">2.3.1.225</ecNumber>
    </recommendedName>
</protein>
<evidence type="ECO:0000313" key="9">
    <source>
        <dbReference type="Ensembl" id="ENSEBUP00000019938.1"/>
    </source>
</evidence>
<evidence type="ECO:0000259" key="8">
    <source>
        <dbReference type="Pfam" id="PF01529"/>
    </source>
</evidence>
<keyword evidence="3 7" id="KW-0812">Transmembrane</keyword>
<dbReference type="GO" id="GO:0005783">
    <property type="term" value="C:endoplasmic reticulum"/>
    <property type="evidence" value="ECO:0007669"/>
    <property type="project" value="TreeGrafter"/>
</dbReference>
<comment type="domain">
    <text evidence="7">The DHHC domain is required for palmitoyltransferase activity.</text>
</comment>
<dbReference type="GO" id="GO:0016020">
    <property type="term" value="C:membrane"/>
    <property type="evidence" value="ECO:0007669"/>
    <property type="project" value="UniProtKB-SubCell"/>
</dbReference>
<evidence type="ECO:0000256" key="6">
    <source>
        <dbReference type="ARBA" id="ARBA00023315"/>
    </source>
</evidence>
<comment type="similarity">
    <text evidence="7">Belongs to the DHHC palmitoyltransferase family.</text>
</comment>
<organism evidence="9 10">
    <name type="scientific">Eptatretus burgeri</name>
    <name type="common">Inshore hagfish</name>
    <dbReference type="NCBI Taxonomy" id="7764"/>
    <lineage>
        <taxon>Eukaryota</taxon>
        <taxon>Metazoa</taxon>
        <taxon>Chordata</taxon>
        <taxon>Craniata</taxon>
        <taxon>Vertebrata</taxon>
        <taxon>Cyclostomata</taxon>
        <taxon>Myxini</taxon>
        <taxon>Myxiniformes</taxon>
        <taxon>Myxinidae</taxon>
        <taxon>Eptatretinae</taxon>
        <taxon>Eptatretus</taxon>
    </lineage>
</organism>
<dbReference type="GeneTree" id="ENSGT00940000156519"/>
<evidence type="ECO:0000256" key="7">
    <source>
        <dbReference type="RuleBase" id="RU079119"/>
    </source>
</evidence>
<dbReference type="InterPro" id="IPR001594">
    <property type="entry name" value="Palmitoyltrfase_DHHC"/>
</dbReference>
<sequence length="283" mass="31386">MLGQCCALRSRSVKHSPEYVHLEDCLPPLSGRHATVPWFILDCCGLTCAVITWMLMLYAEFVVLFVLLLPSSLWYGLTNGILFNSLVFLAISSHLRTMLTDPGAVPKGNATHEYINSLQLRPGQVVYKCAKCCSIKPAQAHHCSICKRCIRKMDHHCPWVNNCVGESNQKYFVLFTVCALPSVLLVLFCGISSFSSGISILLIIFLSVEGMLFFIFTSIMCGTQILSICNGETGPERCLEELQPGQEEGMKEIYLGPHVDCGRRGSLPAMSGDGLGYHRTRVW</sequence>
<evidence type="ECO:0000313" key="10">
    <source>
        <dbReference type="Proteomes" id="UP000694388"/>
    </source>
</evidence>
<proteinExistence type="inferred from homology"/>
<comment type="subcellular location">
    <subcellularLocation>
        <location evidence="1">Membrane</location>
        <topology evidence="1">Multi-pass membrane protein</topology>
    </subcellularLocation>
</comment>
<keyword evidence="5 7" id="KW-0472">Membrane</keyword>
<evidence type="ECO:0000256" key="1">
    <source>
        <dbReference type="ARBA" id="ARBA00004141"/>
    </source>
</evidence>
<accession>A0A8C4WYN6</accession>
<reference evidence="9" key="2">
    <citation type="submission" date="2025-09" db="UniProtKB">
        <authorList>
            <consortium name="Ensembl"/>
        </authorList>
    </citation>
    <scope>IDENTIFICATION</scope>
</reference>
<comment type="catalytic activity">
    <reaction evidence="7">
        <text>L-cysteinyl-[protein] + hexadecanoyl-CoA = S-hexadecanoyl-L-cysteinyl-[protein] + CoA</text>
        <dbReference type="Rhea" id="RHEA:36683"/>
        <dbReference type="Rhea" id="RHEA-COMP:10131"/>
        <dbReference type="Rhea" id="RHEA-COMP:11032"/>
        <dbReference type="ChEBI" id="CHEBI:29950"/>
        <dbReference type="ChEBI" id="CHEBI:57287"/>
        <dbReference type="ChEBI" id="CHEBI:57379"/>
        <dbReference type="ChEBI" id="CHEBI:74151"/>
        <dbReference type="EC" id="2.3.1.225"/>
    </reaction>
</comment>
<keyword evidence="4 7" id="KW-1133">Transmembrane helix</keyword>
<reference evidence="9" key="1">
    <citation type="submission" date="2025-08" db="UniProtKB">
        <authorList>
            <consortium name="Ensembl"/>
        </authorList>
    </citation>
    <scope>IDENTIFICATION</scope>
</reference>
<dbReference type="PANTHER" id="PTHR22883">
    <property type="entry name" value="ZINC FINGER DHHC DOMAIN CONTAINING PROTEIN"/>
    <property type="match status" value="1"/>
</dbReference>
<dbReference type="AlphaFoldDB" id="A0A8C4WYN6"/>
<keyword evidence="6 7" id="KW-0012">Acyltransferase</keyword>
<keyword evidence="10" id="KW-1185">Reference proteome</keyword>
<dbReference type="PROSITE" id="PS50216">
    <property type="entry name" value="DHHC"/>
    <property type="match status" value="1"/>
</dbReference>
<dbReference type="EC" id="2.3.1.225" evidence="7"/>
<dbReference type="Proteomes" id="UP000694388">
    <property type="component" value="Unplaced"/>
</dbReference>
<evidence type="ECO:0000256" key="5">
    <source>
        <dbReference type="ARBA" id="ARBA00023136"/>
    </source>
</evidence>
<feature type="transmembrane region" description="Helical" evidence="7">
    <location>
        <begin position="73"/>
        <end position="91"/>
    </location>
</feature>
<dbReference type="PANTHER" id="PTHR22883:SF49">
    <property type="entry name" value="PALMITOYLTRANSFERASE ZDHHC7"/>
    <property type="match status" value="1"/>
</dbReference>
<feature type="transmembrane region" description="Helical" evidence="7">
    <location>
        <begin position="39"/>
        <end position="67"/>
    </location>
</feature>
<evidence type="ECO:0000256" key="4">
    <source>
        <dbReference type="ARBA" id="ARBA00022989"/>
    </source>
</evidence>
<name>A0A8C4WYN6_EPTBU</name>
<feature type="transmembrane region" description="Helical" evidence="7">
    <location>
        <begin position="200"/>
        <end position="221"/>
    </location>
</feature>
<dbReference type="GO" id="GO:0006612">
    <property type="term" value="P:protein targeting to membrane"/>
    <property type="evidence" value="ECO:0007669"/>
    <property type="project" value="TreeGrafter"/>
</dbReference>
<dbReference type="GO" id="GO:0019706">
    <property type="term" value="F:protein-cysteine S-palmitoyltransferase activity"/>
    <property type="evidence" value="ECO:0007669"/>
    <property type="project" value="UniProtKB-EC"/>
</dbReference>
<dbReference type="Pfam" id="PF01529">
    <property type="entry name" value="DHHC"/>
    <property type="match status" value="1"/>
</dbReference>
<feature type="domain" description="Palmitoyltransferase DHHC" evidence="8">
    <location>
        <begin position="128"/>
        <end position="238"/>
    </location>
</feature>
<dbReference type="GO" id="GO:0005794">
    <property type="term" value="C:Golgi apparatus"/>
    <property type="evidence" value="ECO:0007669"/>
    <property type="project" value="TreeGrafter"/>
</dbReference>
<feature type="transmembrane region" description="Helical" evidence="7">
    <location>
        <begin position="171"/>
        <end position="194"/>
    </location>
</feature>
<dbReference type="OMA" id="SHFKAMC"/>
<dbReference type="InterPro" id="IPR039859">
    <property type="entry name" value="PFA4/ZDH16/20/ERF2-like"/>
</dbReference>
<evidence type="ECO:0000256" key="3">
    <source>
        <dbReference type="ARBA" id="ARBA00022692"/>
    </source>
</evidence>
<keyword evidence="2 7" id="KW-0808">Transferase</keyword>
<evidence type="ECO:0000256" key="2">
    <source>
        <dbReference type="ARBA" id="ARBA00022679"/>
    </source>
</evidence>